<dbReference type="OrthoDB" id="196472at2"/>
<feature type="transmembrane region" description="Helical" evidence="6">
    <location>
        <begin position="29"/>
        <end position="45"/>
    </location>
</feature>
<feature type="domain" description="Cytochrome b561 bacterial/Ni-hydrogenase" evidence="7">
    <location>
        <begin position="22"/>
        <end position="217"/>
    </location>
</feature>
<dbReference type="RefSeq" id="WP_051692203.1">
    <property type="nucleotide sequence ID" value="NZ_AUND01000006.1"/>
</dbReference>
<dbReference type="SUPFAM" id="SSF81342">
    <property type="entry name" value="Transmembrane di-heme cytochromes"/>
    <property type="match status" value="1"/>
</dbReference>
<organism evidence="8 9">
    <name type="scientific">Thioclava pacifica DSM 10166</name>
    <dbReference type="NCBI Taxonomy" id="1353537"/>
    <lineage>
        <taxon>Bacteria</taxon>
        <taxon>Pseudomonadati</taxon>
        <taxon>Pseudomonadota</taxon>
        <taxon>Alphaproteobacteria</taxon>
        <taxon>Rhodobacterales</taxon>
        <taxon>Paracoccaceae</taxon>
        <taxon>Thioclava</taxon>
    </lineage>
</organism>
<dbReference type="GO" id="GO:0005886">
    <property type="term" value="C:plasma membrane"/>
    <property type="evidence" value="ECO:0007669"/>
    <property type="project" value="UniProtKB-SubCell"/>
</dbReference>
<dbReference type="STRING" id="1353537.TP2_16940"/>
<keyword evidence="2" id="KW-1003">Cell membrane</keyword>
<evidence type="ECO:0000256" key="6">
    <source>
        <dbReference type="SAM" id="Phobius"/>
    </source>
</evidence>
<dbReference type="AlphaFoldDB" id="A0A074JEH2"/>
<evidence type="ECO:0000256" key="5">
    <source>
        <dbReference type="ARBA" id="ARBA00023136"/>
    </source>
</evidence>
<reference evidence="8 9" key="1">
    <citation type="submission" date="2013-07" db="EMBL/GenBank/DDBJ databases">
        <title>Thioclava pacifica DSM 10166 Genome Sequencing.</title>
        <authorList>
            <person name="Lai Q."/>
            <person name="Shao Z."/>
        </authorList>
    </citation>
    <scope>NUCLEOTIDE SEQUENCE [LARGE SCALE GENOMIC DNA]</scope>
    <source>
        <strain evidence="8 9">DSM 10166</strain>
    </source>
</reference>
<dbReference type="PANTHER" id="PTHR30485:SF2">
    <property type="entry name" value="BLL0597 PROTEIN"/>
    <property type="match status" value="1"/>
</dbReference>
<dbReference type="Gene3D" id="1.20.950.20">
    <property type="entry name" value="Transmembrane di-heme cytochromes, Chain C"/>
    <property type="match status" value="1"/>
</dbReference>
<feature type="transmembrane region" description="Helical" evidence="6">
    <location>
        <begin position="57"/>
        <end position="77"/>
    </location>
</feature>
<gene>
    <name evidence="8" type="ORF">TP2_16940</name>
</gene>
<feature type="transmembrane region" description="Helical" evidence="6">
    <location>
        <begin position="110"/>
        <end position="133"/>
    </location>
</feature>
<evidence type="ECO:0000256" key="3">
    <source>
        <dbReference type="ARBA" id="ARBA00022692"/>
    </source>
</evidence>
<dbReference type="PANTHER" id="PTHR30485">
    <property type="entry name" value="NI/FE-HYDROGENASE 1 B-TYPE CYTOCHROME SUBUNIT"/>
    <property type="match status" value="1"/>
</dbReference>
<feature type="transmembrane region" description="Helical" evidence="6">
    <location>
        <begin position="183"/>
        <end position="204"/>
    </location>
</feature>
<comment type="subcellular location">
    <subcellularLocation>
        <location evidence="1">Cell membrane</location>
        <topology evidence="1">Multi-pass membrane protein</topology>
    </subcellularLocation>
</comment>
<evidence type="ECO:0000256" key="1">
    <source>
        <dbReference type="ARBA" id="ARBA00004651"/>
    </source>
</evidence>
<comment type="caution">
    <text evidence="8">The sequence shown here is derived from an EMBL/GenBank/DDBJ whole genome shotgun (WGS) entry which is preliminary data.</text>
</comment>
<proteinExistence type="predicted"/>
<dbReference type="InterPro" id="IPR051542">
    <property type="entry name" value="Hydrogenase_cytochrome"/>
</dbReference>
<evidence type="ECO:0000313" key="9">
    <source>
        <dbReference type="Proteomes" id="UP000027432"/>
    </source>
</evidence>
<dbReference type="GO" id="GO:0009055">
    <property type="term" value="F:electron transfer activity"/>
    <property type="evidence" value="ECO:0007669"/>
    <property type="project" value="InterPro"/>
</dbReference>
<dbReference type="InterPro" id="IPR016174">
    <property type="entry name" value="Di-haem_cyt_TM"/>
</dbReference>
<accession>A0A074JEH2</accession>
<sequence length="228" mass="24469">MTDATFHDETHPGGSAGGKLRVWDPLVRIFHWGLVAAFATAWLTADELQPVHEIAGYTVAGLIAFRLIWGIVGGRYARFTQFLRGPGPTLSYLGDMLRGKERRYLGHNPAGALMIVALLISLSGTAFTGWLMAEPARLAMLPELPQIATPAFADEDGEYGEYGESGEGAEGGGNEALEELHEVLANLVLLLVALHVAGVVLASFRHRENLARAMLTGDKRAPDPGDIA</sequence>
<dbReference type="EMBL" id="AUND01000006">
    <property type="protein sequence ID" value="KEO54934.1"/>
    <property type="molecule type" value="Genomic_DNA"/>
</dbReference>
<dbReference type="Proteomes" id="UP000027432">
    <property type="component" value="Unassembled WGS sequence"/>
</dbReference>
<evidence type="ECO:0000259" key="7">
    <source>
        <dbReference type="Pfam" id="PF01292"/>
    </source>
</evidence>
<evidence type="ECO:0000256" key="2">
    <source>
        <dbReference type="ARBA" id="ARBA00022475"/>
    </source>
</evidence>
<dbReference type="InterPro" id="IPR011577">
    <property type="entry name" value="Cyt_b561_bac/Ni-Hgenase"/>
</dbReference>
<keyword evidence="4 6" id="KW-1133">Transmembrane helix</keyword>
<dbReference type="GO" id="GO:0020037">
    <property type="term" value="F:heme binding"/>
    <property type="evidence" value="ECO:0007669"/>
    <property type="project" value="TreeGrafter"/>
</dbReference>
<keyword evidence="9" id="KW-1185">Reference proteome</keyword>
<evidence type="ECO:0000256" key="4">
    <source>
        <dbReference type="ARBA" id="ARBA00022989"/>
    </source>
</evidence>
<dbReference type="Pfam" id="PF01292">
    <property type="entry name" value="Ni_hydr_CYTB"/>
    <property type="match status" value="1"/>
</dbReference>
<name>A0A074JEH2_9RHOB</name>
<dbReference type="eggNOG" id="COG3658">
    <property type="taxonomic scope" value="Bacteria"/>
</dbReference>
<protein>
    <recommendedName>
        <fullName evidence="7">Cytochrome b561 bacterial/Ni-hydrogenase domain-containing protein</fullName>
    </recommendedName>
</protein>
<keyword evidence="5 6" id="KW-0472">Membrane</keyword>
<dbReference type="GO" id="GO:0022904">
    <property type="term" value="P:respiratory electron transport chain"/>
    <property type="evidence" value="ECO:0007669"/>
    <property type="project" value="InterPro"/>
</dbReference>
<keyword evidence="3 6" id="KW-0812">Transmembrane</keyword>
<evidence type="ECO:0000313" key="8">
    <source>
        <dbReference type="EMBL" id="KEO54934.1"/>
    </source>
</evidence>